<dbReference type="CDD" id="cd20406">
    <property type="entry name" value="Tudor_Agenet_AtDUF_rpt2_4"/>
    <property type="match status" value="1"/>
</dbReference>
<keyword evidence="7" id="KW-1185">Reference proteome</keyword>
<evidence type="ECO:0000256" key="2">
    <source>
        <dbReference type="ARBA" id="ARBA00022604"/>
    </source>
</evidence>
<feature type="region of interest" description="Disordered" evidence="4">
    <location>
        <begin position="589"/>
        <end position="622"/>
    </location>
</feature>
<feature type="region of interest" description="Disordered" evidence="4">
    <location>
        <begin position="1"/>
        <end position="22"/>
    </location>
</feature>
<keyword evidence="2" id="KW-0341">Growth regulation</keyword>
<feature type="domain" description="Agenet" evidence="5">
    <location>
        <begin position="295"/>
        <end position="362"/>
    </location>
</feature>
<gene>
    <name evidence="6" type="ORF">LSAT_V11C400166970</name>
</gene>
<dbReference type="Pfam" id="PF05266">
    <property type="entry name" value="DUF724"/>
    <property type="match status" value="1"/>
</dbReference>
<evidence type="ECO:0000313" key="6">
    <source>
        <dbReference type="EMBL" id="KAJ0209329.1"/>
    </source>
</evidence>
<feature type="compositionally biased region" description="Polar residues" evidence="4">
    <location>
        <begin position="497"/>
        <end position="511"/>
    </location>
</feature>
<organism evidence="6 7">
    <name type="scientific">Lactuca sativa</name>
    <name type="common">Garden lettuce</name>
    <dbReference type="NCBI Taxonomy" id="4236"/>
    <lineage>
        <taxon>Eukaryota</taxon>
        <taxon>Viridiplantae</taxon>
        <taxon>Streptophyta</taxon>
        <taxon>Embryophyta</taxon>
        <taxon>Tracheophyta</taxon>
        <taxon>Spermatophyta</taxon>
        <taxon>Magnoliopsida</taxon>
        <taxon>eudicotyledons</taxon>
        <taxon>Gunneridae</taxon>
        <taxon>Pentapetalae</taxon>
        <taxon>asterids</taxon>
        <taxon>campanulids</taxon>
        <taxon>Asterales</taxon>
        <taxon>Asteraceae</taxon>
        <taxon>Cichorioideae</taxon>
        <taxon>Cichorieae</taxon>
        <taxon>Lactucinae</taxon>
        <taxon>Lactuca</taxon>
    </lineage>
</organism>
<accession>A0A9R1XGL6</accession>
<dbReference type="Proteomes" id="UP000235145">
    <property type="component" value="Unassembled WGS sequence"/>
</dbReference>
<evidence type="ECO:0000256" key="1">
    <source>
        <dbReference type="ARBA" id="ARBA00022448"/>
    </source>
</evidence>
<protein>
    <recommendedName>
        <fullName evidence="5">Agenet domain-containing protein</fullName>
    </recommendedName>
</protein>
<keyword evidence="1" id="KW-0813">Transport</keyword>
<evidence type="ECO:0000259" key="5">
    <source>
        <dbReference type="SMART" id="SM00743"/>
    </source>
</evidence>
<keyword evidence="3" id="KW-0175">Coiled coil</keyword>
<feature type="region of interest" description="Disordered" evidence="4">
    <location>
        <begin position="637"/>
        <end position="717"/>
    </location>
</feature>
<dbReference type="SMART" id="SM00743">
    <property type="entry name" value="Agenet"/>
    <property type="match status" value="2"/>
</dbReference>
<evidence type="ECO:0000256" key="3">
    <source>
        <dbReference type="SAM" id="Coils"/>
    </source>
</evidence>
<proteinExistence type="predicted"/>
<comment type="caution">
    <text evidence="6">The sequence shown here is derived from an EMBL/GenBank/DDBJ whole genome shotgun (WGS) entry which is preliminary data.</text>
</comment>
<reference evidence="6 7" key="1">
    <citation type="journal article" date="2017" name="Nat. Commun.">
        <title>Genome assembly with in vitro proximity ligation data and whole-genome triplication in lettuce.</title>
        <authorList>
            <person name="Reyes-Chin-Wo S."/>
            <person name="Wang Z."/>
            <person name="Yang X."/>
            <person name="Kozik A."/>
            <person name="Arikit S."/>
            <person name="Song C."/>
            <person name="Xia L."/>
            <person name="Froenicke L."/>
            <person name="Lavelle D.O."/>
            <person name="Truco M.J."/>
            <person name="Xia R."/>
            <person name="Zhu S."/>
            <person name="Xu C."/>
            <person name="Xu H."/>
            <person name="Xu X."/>
            <person name="Cox K."/>
            <person name="Korf I."/>
            <person name="Meyers B.C."/>
            <person name="Michelmore R.W."/>
        </authorList>
    </citation>
    <scope>NUCLEOTIDE SEQUENCE [LARGE SCALE GENOMIC DNA]</scope>
    <source>
        <strain evidence="7">cv. Salinas</strain>
        <tissue evidence="6">Seedlings</tissue>
    </source>
</reference>
<name>A0A9R1XGL6_LACSA</name>
<dbReference type="AlphaFoldDB" id="A0A9R1XGL6"/>
<feature type="coiled-coil region" evidence="3">
    <location>
        <begin position="806"/>
        <end position="881"/>
    </location>
</feature>
<evidence type="ECO:0000256" key="4">
    <source>
        <dbReference type="SAM" id="MobiDB-lite"/>
    </source>
</evidence>
<dbReference type="PANTHER" id="PTHR31917:SF153">
    <property type="entry name" value="DUF724 DOMAIN-CONTAINING PROTEIN 3-RELATED"/>
    <property type="match status" value="1"/>
</dbReference>
<dbReference type="InterPro" id="IPR007930">
    <property type="entry name" value="DUF724"/>
</dbReference>
<feature type="compositionally biased region" description="Basic and acidic residues" evidence="4">
    <location>
        <begin position="589"/>
        <end position="598"/>
    </location>
</feature>
<feature type="compositionally biased region" description="Polar residues" evidence="4">
    <location>
        <begin position="445"/>
        <end position="473"/>
    </location>
</feature>
<dbReference type="Pfam" id="PF05641">
    <property type="entry name" value="Agenet"/>
    <property type="match status" value="1"/>
</dbReference>
<feature type="compositionally biased region" description="Basic and acidic residues" evidence="4">
    <location>
        <begin position="514"/>
        <end position="523"/>
    </location>
</feature>
<sequence>MCNLLTGPHGDQMDSQNECNNKNNRKLEVSNVAEKQEIKDLWTVLPKEEIETYGQTNGPRTRIQCSDTEFVNSWKELGEERCTILRTNLKDNPFQSLLELDGGVRNNDLILDLVSIFNVSNKSLNINGHDYRVTPEEFTHIMGIKDGVEEIDLKKHPSKELKTLFADSNPCQFTVSNKKIAVHLKSNDMNIATKAYALLSLLRIVCAPGRGSLNGKYLNNIDDMNHKRWATHAIETLVQSIASFQNRKGLKQKYLGGCVLFLQLFYMNKASMNPKKDVLLLHHFKKNVVDTTAGLLFTVGKRVEVRIKVGNLKVWFPATVVENLGDNSFLVEHQQPGIGDEATLHKVTVDYQQIRPSPPHLSLRDKDFVLLEKVDAYYDFGWWRGVVTKKLADNRYNVFFKYTKKEREFDCSSVRPRMKWKRGKWFITFQGQGECNSVKGETDGRTTQSKQLEQTTPKQSTVATSIAKRTNQTDLDSNDSNSLPSRRLGNEIRSDDPSLSSQNTNGQSQGLDTECSKRGKGAEPKTPTMDSSRKKGRLETELIGKDVTQCNGMTISQEKKLKQLINVAEGETKQASPCAVLSPLTVVDKEEKEGKEEAEIVSPTPTPKRKRGRPPKLQAISPEIPVSAAAGVAVNDHDHENEGVGPLEMESSVTKRLEQPGAEDNNENVKVQAHPQPQEGKVYSSMRGKGGKRRIISIDSESPPSGATKGEEGLGFGDNFPFKISSPTLWKTIESMEVLRKIPQKPHFGPLEGVKESEREGVAIGSMVTFSRVVDKTCALQFEDPRSAIEECLETVAELELHGFQVELVRERLTQLLLIKEKQEEEDLQQQRLKRITQKMEEAQMEGKRLDSEIDEIDTEIRDLEKRRRRLLSNKEKHDSRIGLIKAAGDRLHQHLTEVGLDFHCLAAAPFLPSGIIMND</sequence>
<dbReference type="InterPro" id="IPR008395">
    <property type="entry name" value="Agenet-like_dom"/>
</dbReference>
<dbReference type="PANTHER" id="PTHR31917">
    <property type="entry name" value="AGENET DOMAIN-CONTAINING PROTEIN-RELATED"/>
    <property type="match status" value="1"/>
</dbReference>
<dbReference type="EMBL" id="NBSK02000004">
    <property type="protein sequence ID" value="KAJ0209329.1"/>
    <property type="molecule type" value="Genomic_DNA"/>
</dbReference>
<feature type="compositionally biased region" description="Low complexity" evidence="4">
    <location>
        <begin position="474"/>
        <end position="483"/>
    </location>
</feature>
<feature type="compositionally biased region" description="Polar residues" evidence="4">
    <location>
        <begin position="13"/>
        <end position="22"/>
    </location>
</feature>
<feature type="compositionally biased region" description="Basic and acidic residues" evidence="4">
    <location>
        <begin position="531"/>
        <end position="540"/>
    </location>
</feature>
<feature type="domain" description="Agenet" evidence="5">
    <location>
        <begin position="366"/>
        <end position="422"/>
    </location>
</feature>
<evidence type="ECO:0000313" key="7">
    <source>
        <dbReference type="Proteomes" id="UP000235145"/>
    </source>
</evidence>
<feature type="region of interest" description="Disordered" evidence="4">
    <location>
        <begin position="436"/>
        <end position="540"/>
    </location>
</feature>
<dbReference type="InterPro" id="IPR014002">
    <property type="entry name" value="Agenet_dom_plant"/>
</dbReference>